<dbReference type="InterPro" id="IPR050623">
    <property type="entry name" value="Glucan_succinyl_AcylTrfase"/>
</dbReference>
<feature type="compositionally biased region" description="Polar residues" evidence="1">
    <location>
        <begin position="1"/>
        <end position="11"/>
    </location>
</feature>
<gene>
    <name evidence="2" type="ORF">AC579_2119</name>
</gene>
<evidence type="ECO:0000313" key="3">
    <source>
        <dbReference type="Proteomes" id="UP000073492"/>
    </source>
</evidence>
<dbReference type="AlphaFoldDB" id="A0A139I4U9"/>
<feature type="region of interest" description="Disordered" evidence="1">
    <location>
        <begin position="1"/>
        <end position="23"/>
    </location>
</feature>
<protein>
    <submittedName>
        <fullName evidence="2">Uncharacterized protein</fullName>
    </submittedName>
</protein>
<dbReference type="EMBL" id="LFZO01000307">
    <property type="protein sequence ID" value="KXT09783.1"/>
    <property type="molecule type" value="Genomic_DNA"/>
</dbReference>
<dbReference type="PANTHER" id="PTHR36927:SF4">
    <property type="entry name" value="BLR5718 PROTEIN"/>
    <property type="match status" value="1"/>
</dbReference>
<comment type="caution">
    <text evidence="2">The sequence shown here is derived from an EMBL/GenBank/DDBJ whole genome shotgun (WGS) entry which is preliminary data.</text>
</comment>
<evidence type="ECO:0000256" key="1">
    <source>
        <dbReference type="SAM" id="MobiDB-lite"/>
    </source>
</evidence>
<proteinExistence type="predicted"/>
<organism evidence="2 3">
    <name type="scientific">Pseudocercospora musae</name>
    <dbReference type="NCBI Taxonomy" id="113226"/>
    <lineage>
        <taxon>Eukaryota</taxon>
        <taxon>Fungi</taxon>
        <taxon>Dikarya</taxon>
        <taxon>Ascomycota</taxon>
        <taxon>Pezizomycotina</taxon>
        <taxon>Dothideomycetes</taxon>
        <taxon>Dothideomycetidae</taxon>
        <taxon>Mycosphaerellales</taxon>
        <taxon>Mycosphaerellaceae</taxon>
        <taxon>Pseudocercospora</taxon>
    </lineage>
</organism>
<sequence>MAEFRATTTRENAAKKTHHASNLKSSRTALVVLHHAATSYGGEGRSPYQSSYHGQASSPALVGFNAINQSFYMINDHAFSAFVVHIPVMTVLGCATDKWRANGVVKTAVIGGATVVTSWVAGLVGSEIWSRTERLWQRCDKKQECPVFDTSIESS</sequence>
<keyword evidence="3" id="KW-1185">Reference proteome</keyword>
<dbReference type="PANTHER" id="PTHR36927">
    <property type="entry name" value="BLR4337 PROTEIN"/>
    <property type="match status" value="1"/>
</dbReference>
<name>A0A139I4U9_9PEZI</name>
<reference evidence="2 3" key="1">
    <citation type="submission" date="2015-07" db="EMBL/GenBank/DDBJ databases">
        <title>Comparative genomics of the Sigatoka disease complex on banana suggests a link between parallel evolutionary changes in Pseudocercospora fijiensis and Pseudocercospora eumusae and increased virulence on the banana host.</title>
        <authorList>
            <person name="Chang T.-C."/>
            <person name="Salvucci A."/>
            <person name="Crous P.W."/>
            <person name="Stergiopoulos I."/>
        </authorList>
    </citation>
    <scope>NUCLEOTIDE SEQUENCE [LARGE SCALE GENOMIC DNA]</scope>
    <source>
        <strain evidence="2 3">CBS 116634</strain>
    </source>
</reference>
<accession>A0A139I4U9</accession>
<evidence type="ECO:0000313" key="2">
    <source>
        <dbReference type="EMBL" id="KXT09783.1"/>
    </source>
</evidence>
<dbReference type="Proteomes" id="UP000073492">
    <property type="component" value="Unassembled WGS sequence"/>
</dbReference>
<dbReference type="OrthoDB" id="4141464at2759"/>